<keyword evidence="7" id="KW-0653">Protein transport</keyword>
<dbReference type="GO" id="GO:0098797">
    <property type="term" value="C:plasma membrane protein complex"/>
    <property type="evidence" value="ECO:0007669"/>
    <property type="project" value="TreeGrafter"/>
</dbReference>
<dbReference type="InterPro" id="IPR037682">
    <property type="entry name" value="TonB_C"/>
</dbReference>
<dbReference type="SUPFAM" id="SSF74653">
    <property type="entry name" value="TolA/TonB C-terminal domain"/>
    <property type="match status" value="1"/>
</dbReference>
<evidence type="ECO:0000256" key="9">
    <source>
        <dbReference type="ARBA" id="ARBA00023136"/>
    </source>
</evidence>
<accession>A0AAE3QLD8</accession>
<dbReference type="AlphaFoldDB" id="A0AAE3QLD8"/>
<evidence type="ECO:0000259" key="11">
    <source>
        <dbReference type="PROSITE" id="PS52015"/>
    </source>
</evidence>
<evidence type="ECO:0000256" key="1">
    <source>
        <dbReference type="ARBA" id="ARBA00004383"/>
    </source>
</evidence>
<gene>
    <name evidence="12" type="ORF">QNI16_13345</name>
</gene>
<sequence>MQKNTSLLGVFFLLIFLSVPVFAQKKSKYSPKASGKTMTALPVEEKKAESAAKEDTKQKKEATVVTEETFPGLESVTNAESESTEEATPAPVPVEEDRVYTVVEKAAEFPGGATVMHKYIEANLHYPKTAKKANVTGKVFTKFLVEKDGSISEIHIVKSLGSGCDEEATRIIKSMPAWKPASSRGRVVRSFVMLTVDFAPAN</sequence>
<keyword evidence="3" id="KW-0813">Transport</keyword>
<dbReference type="GO" id="GO:0055085">
    <property type="term" value="P:transmembrane transport"/>
    <property type="evidence" value="ECO:0007669"/>
    <property type="project" value="InterPro"/>
</dbReference>
<dbReference type="PROSITE" id="PS52015">
    <property type="entry name" value="TONB_CTD"/>
    <property type="match status" value="1"/>
</dbReference>
<feature type="region of interest" description="Disordered" evidence="10">
    <location>
        <begin position="32"/>
        <end position="92"/>
    </location>
</feature>
<dbReference type="Proteomes" id="UP001241110">
    <property type="component" value="Unassembled WGS sequence"/>
</dbReference>
<dbReference type="PANTHER" id="PTHR33446:SF2">
    <property type="entry name" value="PROTEIN TONB"/>
    <property type="match status" value="1"/>
</dbReference>
<evidence type="ECO:0000256" key="5">
    <source>
        <dbReference type="ARBA" id="ARBA00022519"/>
    </source>
</evidence>
<evidence type="ECO:0000256" key="8">
    <source>
        <dbReference type="ARBA" id="ARBA00022989"/>
    </source>
</evidence>
<comment type="subcellular location">
    <subcellularLocation>
        <location evidence="1">Cell inner membrane</location>
        <topology evidence="1">Single-pass membrane protein</topology>
        <orientation evidence="1">Periplasmic side</orientation>
    </subcellularLocation>
</comment>
<reference evidence="12" key="1">
    <citation type="submission" date="2023-05" db="EMBL/GenBank/DDBJ databases">
        <authorList>
            <person name="Zhang X."/>
        </authorList>
    </citation>
    <scope>NUCLEOTIDE SEQUENCE</scope>
    <source>
        <strain evidence="12">YF14B1</strain>
    </source>
</reference>
<dbReference type="EMBL" id="JASJOS010000005">
    <property type="protein sequence ID" value="MDJ1481477.1"/>
    <property type="molecule type" value="Genomic_DNA"/>
</dbReference>
<evidence type="ECO:0000256" key="7">
    <source>
        <dbReference type="ARBA" id="ARBA00022927"/>
    </source>
</evidence>
<dbReference type="NCBIfam" id="TIGR01352">
    <property type="entry name" value="tonB_Cterm"/>
    <property type="match status" value="1"/>
</dbReference>
<keyword evidence="9" id="KW-0472">Membrane</keyword>
<proteinExistence type="inferred from homology"/>
<dbReference type="GO" id="GO:0031992">
    <property type="term" value="F:energy transducer activity"/>
    <property type="evidence" value="ECO:0007669"/>
    <property type="project" value="TreeGrafter"/>
</dbReference>
<comment type="caution">
    <text evidence="12">The sequence shown here is derived from an EMBL/GenBank/DDBJ whole genome shotgun (WGS) entry which is preliminary data.</text>
</comment>
<protein>
    <submittedName>
        <fullName evidence="12">TonB family protein</fullName>
    </submittedName>
</protein>
<keyword evidence="5" id="KW-0997">Cell inner membrane</keyword>
<evidence type="ECO:0000313" key="12">
    <source>
        <dbReference type="EMBL" id="MDJ1481477.1"/>
    </source>
</evidence>
<keyword evidence="6" id="KW-0812">Transmembrane</keyword>
<feature type="domain" description="TonB C-terminal" evidence="11">
    <location>
        <begin position="111"/>
        <end position="202"/>
    </location>
</feature>
<dbReference type="Gene3D" id="3.30.1150.10">
    <property type="match status" value="1"/>
</dbReference>
<dbReference type="InterPro" id="IPR006260">
    <property type="entry name" value="TonB/TolA_C"/>
</dbReference>
<evidence type="ECO:0000313" key="13">
    <source>
        <dbReference type="Proteomes" id="UP001241110"/>
    </source>
</evidence>
<dbReference type="InterPro" id="IPR051045">
    <property type="entry name" value="TonB-dependent_transducer"/>
</dbReference>
<evidence type="ECO:0000256" key="3">
    <source>
        <dbReference type="ARBA" id="ARBA00022448"/>
    </source>
</evidence>
<dbReference type="PANTHER" id="PTHR33446">
    <property type="entry name" value="PROTEIN TONB-RELATED"/>
    <property type="match status" value="1"/>
</dbReference>
<dbReference type="RefSeq" id="WP_313979291.1">
    <property type="nucleotide sequence ID" value="NZ_JASJOS010000005.1"/>
</dbReference>
<keyword evidence="8" id="KW-1133">Transmembrane helix</keyword>
<evidence type="ECO:0000256" key="4">
    <source>
        <dbReference type="ARBA" id="ARBA00022475"/>
    </source>
</evidence>
<feature type="compositionally biased region" description="Basic and acidic residues" evidence="10">
    <location>
        <begin position="43"/>
        <end position="62"/>
    </location>
</feature>
<evidence type="ECO:0000256" key="6">
    <source>
        <dbReference type="ARBA" id="ARBA00022692"/>
    </source>
</evidence>
<name>A0AAE3QLD8_9BACT</name>
<feature type="compositionally biased region" description="Low complexity" evidence="10">
    <location>
        <begin position="74"/>
        <end position="89"/>
    </location>
</feature>
<evidence type="ECO:0000256" key="10">
    <source>
        <dbReference type="SAM" id="MobiDB-lite"/>
    </source>
</evidence>
<dbReference type="GO" id="GO:0015031">
    <property type="term" value="P:protein transport"/>
    <property type="evidence" value="ECO:0007669"/>
    <property type="project" value="UniProtKB-KW"/>
</dbReference>
<keyword evidence="4" id="KW-1003">Cell membrane</keyword>
<organism evidence="12 13">
    <name type="scientific">Xanthocytophaga flava</name>
    <dbReference type="NCBI Taxonomy" id="3048013"/>
    <lineage>
        <taxon>Bacteria</taxon>
        <taxon>Pseudomonadati</taxon>
        <taxon>Bacteroidota</taxon>
        <taxon>Cytophagia</taxon>
        <taxon>Cytophagales</taxon>
        <taxon>Rhodocytophagaceae</taxon>
        <taxon>Xanthocytophaga</taxon>
    </lineage>
</organism>
<evidence type="ECO:0000256" key="2">
    <source>
        <dbReference type="ARBA" id="ARBA00006555"/>
    </source>
</evidence>
<comment type="similarity">
    <text evidence="2">Belongs to the TonB family.</text>
</comment>
<dbReference type="Pfam" id="PF03544">
    <property type="entry name" value="TonB_C"/>
    <property type="match status" value="1"/>
</dbReference>